<evidence type="ECO:0000259" key="5">
    <source>
        <dbReference type="PROSITE" id="PS50016"/>
    </source>
</evidence>
<accession>L1LED3</accession>
<dbReference type="Proteomes" id="UP000031512">
    <property type="component" value="Unassembled WGS sequence"/>
</dbReference>
<dbReference type="EMBL" id="ACOU01000002">
    <property type="protein sequence ID" value="EKX73706.1"/>
    <property type="molecule type" value="Genomic_DNA"/>
</dbReference>
<evidence type="ECO:0000313" key="7">
    <source>
        <dbReference type="Proteomes" id="UP000031512"/>
    </source>
</evidence>
<evidence type="ECO:0000313" key="6">
    <source>
        <dbReference type="EMBL" id="EKX73706.1"/>
    </source>
</evidence>
<dbReference type="InterPro" id="IPR019787">
    <property type="entry name" value="Znf_PHD-finger"/>
</dbReference>
<keyword evidence="7" id="KW-1185">Reference proteome</keyword>
<dbReference type="PANTHER" id="PTHR10742:SF415">
    <property type="entry name" value="CHROMOSOME UNDETERMINED SCAFFOLD_56, WHOLE GENOME SHOTGUN SEQUENCE"/>
    <property type="match status" value="1"/>
</dbReference>
<dbReference type="VEuPathDB" id="PiroplasmaDB:BEWA_037420"/>
<keyword evidence="2 4" id="KW-0863">Zinc-finger</keyword>
<dbReference type="GeneID" id="15806629"/>
<evidence type="ECO:0000256" key="1">
    <source>
        <dbReference type="ARBA" id="ARBA00022723"/>
    </source>
</evidence>
<protein>
    <submittedName>
        <fullName evidence="6">Amine oxidase, flavin-containing family member protein</fullName>
        <ecNumber evidence="6">1.13.12.3</ecNumber>
        <ecNumber evidence="6">1.4.3.4</ecNumber>
    </submittedName>
</protein>
<sequence>MKRKGFHVSLDSFCLVLFFLIYTCSDFYTSHFHIYVTGKGSIDEDDKHKELQRWIFLYFSLTDEQKEEIETCAIVKESSKFHDGSSSSDSILDKGTLDYWKRVVSELKSRFTLQNIRLIWNNIGRSVKLRVRIRDSDVIGEDGSTFRIQQLKTMKKYRANAYDRSVVIRDGGVNKAFQVAVTHRNEVFSSLDLEPPYDSPKYFRSKDNISYTNSGRSQRYLQTVNNILDFGGLIKSKTSTAKVIDNKLVPLKAEGFVPVKRKKSISQTQNKKTNRMDENFKVKDWNLDELSKILIYPKPSPINVKFRGSFVDLPTEVVDVLVVGAGIAGLTAANYLKTCGLSVCLVEARNRIGGRAFTSSFPTRILPNGQVLDEVSVDLGANYLHCCNILDGKHLNDEKVYMFHPAKDVRVKRKWSKSLLGLARELKPRVSDVAGGANWEPTVYTSWYNDITGEKINLQSVVKANMIGEKIRLRAAKKVIALKRDLKDDCFTLSPSMNLSYDDASTSTSTLSALSKYDCKGGNTPPKWYVSEGLYREFLGQKSSEYARNMYLKVEKDATPTCSVGPGRKALWDIYIESFREVFDELTSCGNNLSEVELKLIFIIMQSRLGYNSDLRETCISMCRLPIIDDEIDLSSTYLSKKNVQSYGRFISDTFDQVNKVNIVPFDTCTDSDKIVIDGWDWLLGHLSSDLDDVIHLNTKAVNISTDDEFGYVKATVCPSDGVLNNLVTHVRAKYAIICVPSTILSSDTNYNETCTNKISFNPPLDSRKCQALERYRMGHHNKVILRFSPKDVFWPDDELQFNCLDDRFQFMNLHAYGKDGCLLAHSFPPFPITWNEIERDEDIVRQCLELLQRMFCISSEQMPFPVDAIVTRWYNDPYSMGSYSYPHTNAVDDDIIHLKSPHPKLNPRILFAGEYLSNSYYQCVDGAFDTAMRAAEDVAHIAFRRPYPFPINQHTPSLDGLLNPLFYEKYLNIPIPVLEPQFIGYYLTDGSDERLSDSRFSNVIQDIVFTEDKYKDASLVETELEILKRVNSAVSRDGLSIRSFQALYKSISVDMQELKENNYWNKPLEAASILLASMWRACKEYKGETDQSVLNTRTQMFSEKMCQAVCELTGLRHDYICWACLRGGEVLLCDNAECNKVWHVECVPCDLKPIDTNLWMCPSCVGCDIKVSCCPRNTFLQRGEYAADEAIQLYWIRRGSWWRVKVVLSLCRRVYERILFCKRKVSRMSRQSIFSA</sequence>
<organism evidence="6 7">
    <name type="scientific">Theileria equi strain WA</name>
    <dbReference type="NCBI Taxonomy" id="1537102"/>
    <lineage>
        <taxon>Eukaryota</taxon>
        <taxon>Sar</taxon>
        <taxon>Alveolata</taxon>
        <taxon>Apicomplexa</taxon>
        <taxon>Aconoidasida</taxon>
        <taxon>Piroplasmida</taxon>
        <taxon>Theileriidae</taxon>
        <taxon>Theileria</taxon>
    </lineage>
</organism>
<keyword evidence="6" id="KW-0560">Oxidoreductase</keyword>
<evidence type="ECO:0000256" key="4">
    <source>
        <dbReference type="PROSITE-ProRule" id="PRU00146"/>
    </source>
</evidence>
<dbReference type="AlphaFoldDB" id="L1LED3"/>
<dbReference type="PROSITE" id="PS50016">
    <property type="entry name" value="ZF_PHD_2"/>
    <property type="match status" value="1"/>
</dbReference>
<dbReference type="Gene3D" id="3.30.40.10">
    <property type="entry name" value="Zinc/RING finger domain, C3HC4 (zinc finger)"/>
    <property type="match status" value="1"/>
</dbReference>
<reference evidence="6 7" key="1">
    <citation type="journal article" date="2012" name="BMC Genomics">
        <title>Comparative genomic analysis and phylogenetic position of Theileria equi.</title>
        <authorList>
            <person name="Kappmeyer L.S."/>
            <person name="Thiagarajan M."/>
            <person name="Herndon D.R."/>
            <person name="Ramsay J.D."/>
            <person name="Caler E."/>
            <person name="Djikeng A."/>
            <person name="Gillespie J.J."/>
            <person name="Lau A.O."/>
            <person name="Roalson E.H."/>
            <person name="Silva J.C."/>
            <person name="Silva M.G."/>
            <person name="Suarez C.E."/>
            <person name="Ueti M.W."/>
            <person name="Nene V.M."/>
            <person name="Mealey R.H."/>
            <person name="Knowles D.P."/>
            <person name="Brayton K.A."/>
        </authorList>
    </citation>
    <scope>NUCLEOTIDE SEQUENCE [LARGE SCALE GENOMIC DNA]</scope>
    <source>
        <strain evidence="6 7">WA</strain>
    </source>
</reference>
<dbReference type="SUPFAM" id="SSF54373">
    <property type="entry name" value="FAD-linked reductases, C-terminal domain"/>
    <property type="match status" value="1"/>
</dbReference>
<dbReference type="KEGG" id="beq:BEWA_037420"/>
<gene>
    <name evidence="6" type="ORF">BEWA_037420</name>
</gene>
<dbReference type="RefSeq" id="XP_004833158.1">
    <property type="nucleotide sequence ID" value="XM_004833101.1"/>
</dbReference>
<dbReference type="SUPFAM" id="SSF57903">
    <property type="entry name" value="FYVE/PHD zinc finger"/>
    <property type="match status" value="1"/>
</dbReference>
<proteinExistence type="predicted"/>
<dbReference type="Gene3D" id="3.50.50.60">
    <property type="entry name" value="FAD/NAD(P)-binding domain"/>
    <property type="match status" value="1"/>
</dbReference>
<dbReference type="InterPro" id="IPR002937">
    <property type="entry name" value="Amino_oxidase"/>
</dbReference>
<dbReference type="InterPro" id="IPR011011">
    <property type="entry name" value="Znf_FYVE_PHD"/>
</dbReference>
<evidence type="ECO:0000256" key="2">
    <source>
        <dbReference type="ARBA" id="ARBA00022771"/>
    </source>
</evidence>
<dbReference type="Pfam" id="PF13450">
    <property type="entry name" value="NAD_binding_8"/>
    <property type="match status" value="1"/>
</dbReference>
<dbReference type="eggNOG" id="KOG0029">
    <property type="taxonomic scope" value="Eukaryota"/>
</dbReference>
<name>L1LED3_THEEQ</name>
<dbReference type="PANTHER" id="PTHR10742">
    <property type="entry name" value="FLAVIN MONOAMINE OXIDASE"/>
    <property type="match status" value="1"/>
</dbReference>
<dbReference type="InterPro" id="IPR019786">
    <property type="entry name" value="Zinc_finger_PHD-type_CS"/>
</dbReference>
<dbReference type="Gene3D" id="3.90.660.10">
    <property type="match status" value="1"/>
</dbReference>
<keyword evidence="3" id="KW-0862">Zinc</keyword>
<feature type="domain" description="PHD-type" evidence="5">
    <location>
        <begin position="1119"/>
        <end position="1168"/>
    </location>
</feature>
<dbReference type="GO" id="GO:0008270">
    <property type="term" value="F:zinc ion binding"/>
    <property type="evidence" value="ECO:0007669"/>
    <property type="project" value="UniProtKB-KW"/>
</dbReference>
<dbReference type="InterPro" id="IPR036188">
    <property type="entry name" value="FAD/NAD-bd_sf"/>
</dbReference>
<dbReference type="Pfam" id="PF01593">
    <property type="entry name" value="Amino_oxidase"/>
    <property type="match status" value="1"/>
</dbReference>
<keyword evidence="1" id="KW-0479">Metal-binding</keyword>
<comment type="caution">
    <text evidence="6">The sequence shown here is derived from an EMBL/GenBank/DDBJ whole genome shotgun (WGS) entry which is preliminary data.</text>
</comment>
<dbReference type="InterPro" id="IPR001965">
    <property type="entry name" value="Znf_PHD"/>
</dbReference>
<dbReference type="PROSITE" id="PS01359">
    <property type="entry name" value="ZF_PHD_1"/>
    <property type="match status" value="1"/>
</dbReference>
<evidence type="ECO:0000256" key="3">
    <source>
        <dbReference type="ARBA" id="ARBA00022833"/>
    </source>
</evidence>
<dbReference type="STRING" id="1537102.L1LED3"/>
<dbReference type="EC" id="1.4.3.4" evidence="6"/>
<dbReference type="SMART" id="SM00249">
    <property type="entry name" value="PHD"/>
    <property type="match status" value="1"/>
</dbReference>
<dbReference type="InterPro" id="IPR050281">
    <property type="entry name" value="Flavin_monoamine_oxidase"/>
</dbReference>
<dbReference type="EC" id="1.13.12.3" evidence="6"/>
<dbReference type="InterPro" id="IPR013083">
    <property type="entry name" value="Znf_RING/FYVE/PHD"/>
</dbReference>
<dbReference type="GO" id="GO:0097621">
    <property type="term" value="F:monoamine oxidase activity"/>
    <property type="evidence" value="ECO:0007669"/>
    <property type="project" value="UniProtKB-EC"/>
</dbReference>
<dbReference type="GO" id="GO:0050361">
    <property type="term" value="F:tryptophan 2-monooxygenase activity"/>
    <property type="evidence" value="ECO:0007669"/>
    <property type="project" value="UniProtKB-EC"/>
</dbReference>
<dbReference type="OrthoDB" id="361804at2759"/>
<dbReference type="SUPFAM" id="SSF51905">
    <property type="entry name" value="FAD/NAD(P)-binding domain"/>
    <property type="match status" value="1"/>
</dbReference>